<dbReference type="PANTHER" id="PTHR46238:SF8">
    <property type="entry name" value="ENDONUCLEASE_EXONUCLEASE_PHOSPHATASE DOMAIN-CONTAINING PROTEIN"/>
    <property type="match status" value="1"/>
</dbReference>
<proteinExistence type="predicted"/>
<organism evidence="1 2">
    <name type="scientific">Solanum commersonii</name>
    <name type="common">Commerson's wild potato</name>
    <name type="synonym">Commerson's nightshade</name>
    <dbReference type="NCBI Taxonomy" id="4109"/>
    <lineage>
        <taxon>Eukaryota</taxon>
        <taxon>Viridiplantae</taxon>
        <taxon>Streptophyta</taxon>
        <taxon>Embryophyta</taxon>
        <taxon>Tracheophyta</taxon>
        <taxon>Spermatophyta</taxon>
        <taxon>Magnoliopsida</taxon>
        <taxon>eudicotyledons</taxon>
        <taxon>Gunneridae</taxon>
        <taxon>Pentapetalae</taxon>
        <taxon>asterids</taxon>
        <taxon>lamiids</taxon>
        <taxon>Solanales</taxon>
        <taxon>Solanaceae</taxon>
        <taxon>Solanoideae</taxon>
        <taxon>Solaneae</taxon>
        <taxon>Solanum</taxon>
    </lineage>
</organism>
<dbReference type="AlphaFoldDB" id="A0A9J5YXJ1"/>
<dbReference type="EMBL" id="JACXVP010000005">
    <property type="protein sequence ID" value="KAG5605313.1"/>
    <property type="molecule type" value="Genomic_DNA"/>
</dbReference>
<protein>
    <recommendedName>
        <fullName evidence="3">Reverse transcriptase domain-containing protein</fullName>
    </recommendedName>
</protein>
<gene>
    <name evidence="1" type="ORF">H5410_026805</name>
</gene>
<dbReference type="PANTHER" id="PTHR46238">
    <property type="entry name" value="REVERSE TRANSCRIPTASE DOMAIN-CONTAINING PROTEIN"/>
    <property type="match status" value="1"/>
</dbReference>
<name>A0A9J5YXJ1_SOLCO</name>
<sequence>METETAAFKCLYEELGSKDGDKKFYRLVKPRERDPRLDQVKCIKDEGGRQLVEEALIRWRSIKFDELKGVMCENNRGRATGPDEILVEFWKSIGGDNKDAQRMKVEYDDSVVKKQKAIEDMYDGTKIKVHTMGENSEHFPIMKGLHQGSTLSLFLFAFVMDVLMQHIQVELVLGWWFGDKTLESNGFNLSKTKTIYVECKFSDVAHEVEVIPKREFFKYLGSLIQGSKEIDDDITHCIGTGWQNGGSPMKACVIKDTAKTKVKNSHVQQMKVAEMRMLRRDKTRNEDIRDKVGNAFHGGQVGEARLRWFGHVKRRSIDMPY</sequence>
<evidence type="ECO:0008006" key="3">
    <source>
        <dbReference type="Google" id="ProtNLM"/>
    </source>
</evidence>
<accession>A0A9J5YXJ1</accession>
<reference evidence="1 2" key="1">
    <citation type="submission" date="2020-09" db="EMBL/GenBank/DDBJ databases">
        <title>De no assembly of potato wild relative species, Solanum commersonii.</title>
        <authorList>
            <person name="Cho K."/>
        </authorList>
    </citation>
    <scope>NUCLEOTIDE SEQUENCE [LARGE SCALE GENOMIC DNA]</scope>
    <source>
        <strain evidence="1">LZ3.2</strain>
        <tissue evidence="1">Leaf</tissue>
    </source>
</reference>
<dbReference type="Proteomes" id="UP000824120">
    <property type="component" value="Chromosome 5"/>
</dbReference>
<comment type="caution">
    <text evidence="1">The sequence shown here is derived from an EMBL/GenBank/DDBJ whole genome shotgun (WGS) entry which is preliminary data.</text>
</comment>
<dbReference type="OrthoDB" id="768353at2759"/>
<evidence type="ECO:0000313" key="2">
    <source>
        <dbReference type="Proteomes" id="UP000824120"/>
    </source>
</evidence>
<keyword evidence="2" id="KW-1185">Reference proteome</keyword>
<evidence type="ECO:0000313" key="1">
    <source>
        <dbReference type="EMBL" id="KAG5605313.1"/>
    </source>
</evidence>